<evidence type="ECO:0000313" key="5">
    <source>
        <dbReference type="EMBL" id="CAH3044003.1"/>
    </source>
</evidence>
<dbReference type="EMBL" id="CALNXJ010000007">
    <property type="protein sequence ID" value="CAH3044003.1"/>
    <property type="molecule type" value="Genomic_DNA"/>
</dbReference>
<evidence type="ECO:0000259" key="4">
    <source>
        <dbReference type="PROSITE" id="PS50948"/>
    </source>
</evidence>
<evidence type="ECO:0000259" key="3">
    <source>
        <dbReference type="PROSITE" id="PS50026"/>
    </source>
</evidence>
<keyword evidence="6" id="KW-1185">Reference proteome</keyword>
<dbReference type="InterPro" id="IPR036056">
    <property type="entry name" value="Fibrinogen-like_C"/>
</dbReference>
<dbReference type="Proteomes" id="UP001159428">
    <property type="component" value="Unassembled WGS sequence"/>
</dbReference>
<dbReference type="PROSITE" id="PS50948">
    <property type="entry name" value="PAN"/>
    <property type="match status" value="1"/>
</dbReference>
<gene>
    <name evidence="5" type="ORF">PMEA_00030822</name>
</gene>
<dbReference type="Pfam" id="PF00147">
    <property type="entry name" value="Fibrinogen_C"/>
    <property type="match status" value="1"/>
</dbReference>
<proteinExistence type="predicted"/>
<dbReference type="InterPro" id="IPR002181">
    <property type="entry name" value="Fibrinogen_a/b/g_C_dom"/>
</dbReference>
<feature type="signal peptide" evidence="2">
    <location>
        <begin position="1"/>
        <end position="21"/>
    </location>
</feature>
<keyword evidence="1" id="KW-0245">EGF-like domain</keyword>
<comment type="caution">
    <text evidence="5">The sequence shown here is derived from an EMBL/GenBank/DDBJ whole genome shotgun (WGS) entry which is preliminary data.</text>
</comment>
<feature type="chain" id="PRO_5043762468" description="EGF-like domain-containing protein" evidence="2">
    <location>
        <begin position="22"/>
        <end position="608"/>
    </location>
</feature>
<dbReference type="Gene3D" id="2.10.25.10">
    <property type="entry name" value="Laminin"/>
    <property type="match status" value="1"/>
</dbReference>
<dbReference type="SUPFAM" id="SSF56496">
    <property type="entry name" value="Fibrinogen C-terminal domain-like"/>
    <property type="match status" value="1"/>
</dbReference>
<keyword evidence="2" id="KW-0732">Signal</keyword>
<name>A0AAU9W020_9CNID</name>
<comment type="caution">
    <text evidence="1">Lacks conserved residue(s) required for the propagation of feature annotation.</text>
</comment>
<dbReference type="SUPFAM" id="SSF57196">
    <property type="entry name" value="EGF/Laminin"/>
    <property type="match status" value="1"/>
</dbReference>
<protein>
    <recommendedName>
        <fullName evidence="7">EGF-like domain-containing protein</fullName>
    </recommendedName>
</protein>
<dbReference type="InterPro" id="IPR014716">
    <property type="entry name" value="Fibrinogen_a/b/g_C_1"/>
</dbReference>
<reference evidence="5 6" key="1">
    <citation type="submission" date="2022-05" db="EMBL/GenBank/DDBJ databases">
        <authorList>
            <consortium name="Genoscope - CEA"/>
            <person name="William W."/>
        </authorList>
    </citation>
    <scope>NUCLEOTIDE SEQUENCE [LARGE SCALE GENOMIC DNA]</scope>
</reference>
<sequence>MGIVQYLQVVLFVFNLTLSTGAQKKVTCQNFKFATDDDVIHNQILEGHLFKRLTVPNAIQCHLKCKDDCLCVSMNYFPLSKENNCELNEANKDMEPAAMKCRQGGNYYDLVRSYTVKGGDRYTPEQHHCINRCCRTNPCLNGGVCQEICDTHSTRFNCTCPDTYSGQRCEKKMKHPRSCKDIAKNGASTSGKYDIYNSDNERFSVYCDLQSEPDFVWTLIQSFSFSKKNAFNYAGFGKNLEIDIEEEEVNWNEFRLSLLQMQYLANHSTHLRATCNFSTDGLQYTDYARAKLAGHDIFGTWDTCQMYEYVNIRGIYCSNCTARTKQREDKSWHIKSYNSVKFGCEFDGKPGGVSDEKNFGKFDENFINPDHRCSFSPASTTQHWFGAKYDEDGYEVLFEKRHCANQGHYFCARLSDVISNGTVSQFLNLCICGLLYREAKQKLEKSEEASWHIRVCGSIERGCEFDGGAGGLINKEDNFGEYGCNDSNQDHRCSSSPASTTQHRSTYKDKGFGTDFPVNDNNNEPDWNSYRLSLSHMQSLSNHSTYLRVTCNLPADGLQYTDYARAVLAGHDIFGDWGGDCKLFEYINIRGINCSDCTAYTRMALNGA</sequence>
<feature type="disulfide bond" evidence="1">
    <location>
        <begin position="160"/>
        <end position="169"/>
    </location>
</feature>
<evidence type="ECO:0000256" key="2">
    <source>
        <dbReference type="SAM" id="SignalP"/>
    </source>
</evidence>
<dbReference type="CDD" id="cd00054">
    <property type="entry name" value="EGF_CA"/>
    <property type="match status" value="1"/>
</dbReference>
<dbReference type="AlphaFoldDB" id="A0AAU9W020"/>
<keyword evidence="1" id="KW-1015">Disulfide bond</keyword>
<dbReference type="InterPro" id="IPR000742">
    <property type="entry name" value="EGF"/>
</dbReference>
<dbReference type="Gene3D" id="3.90.215.10">
    <property type="entry name" value="Gamma Fibrinogen, chain A, domain 1"/>
    <property type="match status" value="1"/>
</dbReference>
<evidence type="ECO:0008006" key="7">
    <source>
        <dbReference type="Google" id="ProtNLM"/>
    </source>
</evidence>
<organism evidence="5 6">
    <name type="scientific">Pocillopora meandrina</name>
    <dbReference type="NCBI Taxonomy" id="46732"/>
    <lineage>
        <taxon>Eukaryota</taxon>
        <taxon>Metazoa</taxon>
        <taxon>Cnidaria</taxon>
        <taxon>Anthozoa</taxon>
        <taxon>Hexacorallia</taxon>
        <taxon>Scleractinia</taxon>
        <taxon>Astrocoeniina</taxon>
        <taxon>Pocilloporidae</taxon>
        <taxon>Pocillopora</taxon>
    </lineage>
</organism>
<feature type="domain" description="Apple" evidence="4">
    <location>
        <begin position="28"/>
        <end position="112"/>
    </location>
</feature>
<feature type="domain" description="EGF-like" evidence="3">
    <location>
        <begin position="134"/>
        <end position="170"/>
    </location>
</feature>
<evidence type="ECO:0000256" key="1">
    <source>
        <dbReference type="PROSITE-ProRule" id="PRU00076"/>
    </source>
</evidence>
<dbReference type="PROSITE" id="PS00022">
    <property type="entry name" value="EGF_1"/>
    <property type="match status" value="1"/>
</dbReference>
<dbReference type="PROSITE" id="PS50026">
    <property type="entry name" value="EGF_3"/>
    <property type="match status" value="1"/>
</dbReference>
<dbReference type="InterPro" id="IPR003609">
    <property type="entry name" value="Pan_app"/>
</dbReference>
<evidence type="ECO:0000313" key="6">
    <source>
        <dbReference type="Proteomes" id="UP001159428"/>
    </source>
</evidence>
<accession>A0AAU9W020</accession>